<dbReference type="GO" id="GO:0043565">
    <property type="term" value="F:sequence-specific DNA binding"/>
    <property type="evidence" value="ECO:0007669"/>
    <property type="project" value="InterPro"/>
</dbReference>
<sequence length="342" mass="36731">MMSAAVLEMNARAPAAERLAAFARVTTDNVDEAAEQIGRIFCPHDLEPGEARAAGFSARHNCADFAGFSINYVAYGGSVSIDPGCLERFFLVQVPLAGAARIRAGGCELDSAPDRTASLLSPTIPTRMIWTDCAQAILLLERRMVEQRAAALAGRTVGTVEFDPVIELDAPSGRALQTSLAELMTLAERVGPSGRLSPVAMADWREALLDHLLNGQRHGLSDAIRTFSGQAERLPRALRAARDHLADNAGEPLDLAQLACVSGIGIRALQLGFRRHFGVSISQMLLDMRLAGLHARLAQAAPDACITEIAFDLGFTHLGRMAGAYRDKFGETPSATLRRRMS</sequence>
<dbReference type="AlphaFoldDB" id="A0A2U3PWX8"/>
<evidence type="ECO:0000259" key="3">
    <source>
        <dbReference type="PROSITE" id="PS01124"/>
    </source>
</evidence>
<keyword evidence="2" id="KW-0804">Transcription</keyword>
<dbReference type="GO" id="GO:0003700">
    <property type="term" value="F:DNA-binding transcription factor activity"/>
    <property type="evidence" value="ECO:0007669"/>
    <property type="project" value="InterPro"/>
</dbReference>
<evidence type="ECO:0000256" key="2">
    <source>
        <dbReference type="ARBA" id="ARBA00023163"/>
    </source>
</evidence>
<dbReference type="InterPro" id="IPR009057">
    <property type="entry name" value="Homeodomain-like_sf"/>
</dbReference>
<dbReference type="SUPFAM" id="SSF46689">
    <property type="entry name" value="Homeodomain-like"/>
    <property type="match status" value="1"/>
</dbReference>
<dbReference type="Pfam" id="PF14525">
    <property type="entry name" value="AraC_binding_2"/>
    <property type="match status" value="1"/>
</dbReference>
<evidence type="ECO:0000313" key="5">
    <source>
        <dbReference type="Proteomes" id="UP000246085"/>
    </source>
</evidence>
<dbReference type="PANTHER" id="PTHR47893:SF1">
    <property type="entry name" value="REGULATORY PROTEIN PCHR"/>
    <property type="match status" value="1"/>
</dbReference>
<protein>
    <submittedName>
        <fullName evidence="4">Transcriptional regulator</fullName>
    </submittedName>
</protein>
<dbReference type="Pfam" id="PF12833">
    <property type="entry name" value="HTH_18"/>
    <property type="match status" value="1"/>
</dbReference>
<evidence type="ECO:0000313" key="4">
    <source>
        <dbReference type="EMBL" id="SPP93608.1"/>
    </source>
</evidence>
<dbReference type="PROSITE" id="PS01124">
    <property type="entry name" value="HTH_ARAC_FAMILY_2"/>
    <property type="match status" value="1"/>
</dbReference>
<gene>
    <name evidence="4" type="ORF">BRAD3257_2537</name>
</gene>
<dbReference type="InterPro" id="IPR035418">
    <property type="entry name" value="AraC-bd_2"/>
</dbReference>
<proteinExistence type="predicted"/>
<dbReference type="KEGG" id="bvz:BRAD3257_2537"/>
<dbReference type="EMBL" id="LS398110">
    <property type="protein sequence ID" value="SPP93608.1"/>
    <property type="molecule type" value="Genomic_DNA"/>
</dbReference>
<keyword evidence="1" id="KW-0805">Transcription regulation</keyword>
<dbReference type="Proteomes" id="UP000246085">
    <property type="component" value="Chromosome BRAD3257"/>
</dbReference>
<evidence type="ECO:0000256" key="1">
    <source>
        <dbReference type="ARBA" id="ARBA00023015"/>
    </source>
</evidence>
<accession>A0A2U3PWX8</accession>
<dbReference type="InterPro" id="IPR018060">
    <property type="entry name" value="HTH_AraC"/>
</dbReference>
<reference evidence="4 5" key="1">
    <citation type="submission" date="2018-03" db="EMBL/GenBank/DDBJ databases">
        <authorList>
            <person name="Gully D."/>
        </authorList>
    </citation>
    <scope>NUCLEOTIDE SEQUENCE [LARGE SCALE GENOMIC DNA]</scope>
    <source>
        <strain evidence="4">ORS3257</strain>
    </source>
</reference>
<dbReference type="PANTHER" id="PTHR47893">
    <property type="entry name" value="REGULATORY PROTEIN PCHR"/>
    <property type="match status" value="1"/>
</dbReference>
<dbReference type="SMART" id="SM00342">
    <property type="entry name" value="HTH_ARAC"/>
    <property type="match status" value="1"/>
</dbReference>
<name>A0A2U3PWX8_9BRAD</name>
<dbReference type="Gene3D" id="1.10.10.60">
    <property type="entry name" value="Homeodomain-like"/>
    <property type="match status" value="1"/>
</dbReference>
<feature type="domain" description="HTH araC/xylS-type" evidence="3">
    <location>
        <begin position="239"/>
        <end position="339"/>
    </location>
</feature>
<dbReference type="InterPro" id="IPR053142">
    <property type="entry name" value="PchR_regulatory_protein"/>
</dbReference>
<organism evidence="4 5">
    <name type="scientific">Bradyrhizobium vignae</name>
    <dbReference type="NCBI Taxonomy" id="1549949"/>
    <lineage>
        <taxon>Bacteria</taxon>
        <taxon>Pseudomonadati</taxon>
        <taxon>Pseudomonadota</taxon>
        <taxon>Alphaproteobacteria</taxon>
        <taxon>Hyphomicrobiales</taxon>
        <taxon>Nitrobacteraceae</taxon>
        <taxon>Bradyrhizobium</taxon>
    </lineage>
</organism>